<evidence type="ECO:0000259" key="1">
    <source>
        <dbReference type="Pfam" id="PF11443"/>
    </source>
</evidence>
<gene>
    <name evidence="2" type="ORF">PHJA_000249600</name>
</gene>
<protein>
    <recommendedName>
        <fullName evidence="1">DUF2828 domain-containing protein</fullName>
    </recommendedName>
</protein>
<dbReference type="Pfam" id="PF11443">
    <property type="entry name" value="DUF2828"/>
    <property type="match status" value="2"/>
</dbReference>
<dbReference type="Proteomes" id="UP000653305">
    <property type="component" value="Unassembled WGS sequence"/>
</dbReference>
<feature type="domain" description="DUF2828" evidence="1">
    <location>
        <begin position="42"/>
        <end position="103"/>
    </location>
</feature>
<feature type="domain" description="DUF2828" evidence="1">
    <location>
        <begin position="1"/>
        <end position="41"/>
    </location>
</feature>
<dbReference type="PIRSF" id="PIRSF015417">
    <property type="entry name" value="T31B5_30_vWA"/>
    <property type="match status" value="1"/>
</dbReference>
<dbReference type="EMBL" id="BMAC01000026">
    <property type="protein sequence ID" value="GFP81063.1"/>
    <property type="molecule type" value="Genomic_DNA"/>
</dbReference>
<reference evidence="2" key="1">
    <citation type="submission" date="2020-07" db="EMBL/GenBank/DDBJ databases">
        <title>Ethylene signaling mediates host invasion by parasitic plants.</title>
        <authorList>
            <person name="Yoshida S."/>
        </authorList>
    </citation>
    <scope>NUCLEOTIDE SEQUENCE</scope>
    <source>
        <strain evidence="2">Okayama</strain>
    </source>
</reference>
<accession>A0A830B9C3</accession>
<evidence type="ECO:0000313" key="2">
    <source>
        <dbReference type="EMBL" id="GFP81063.1"/>
    </source>
</evidence>
<dbReference type="PANTHER" id="PTHR31373:SF17">
    <property type="entry name" value="OS06G0652100 PROTEIN"/>
    <property type="match status" value="1"/>
</dbReference>
<keyword evidence="3" id="KW-1185">Reference proteome</keyword>
<dbReference type="AlphaFoldDB" id="A0A830B9C3"/>
<sequence length="176" mass="19697">MALKLVCNLRGIRGTGKSDREGAYTAALWLHENHPKTLACNDSSYDNVTLLCETIAKKVFPRDEYPEYEGVEEAHYAYRVRDRLRKQVLVPLRKTLELPEVYMRMVDDMAKKGKLNNCLAICDVSGSMSGIPMEVSVALEFLAKNSHACFSVSNLSFQHPSAISHASPKKISCKCN</sequence>
<dbReference type="PANTHER" id="PTHR31373">
    <property type="entry name" value="OS06G0652100 PROTEIN"/>
    <property type="match status" value="1"/>
</dbReference>
<name>A0A830B9C3_9LAMI</name>
<proteinExistence type="predicted"/>
<dbReference type="InterPro" id="IPR011205">
    <property type="entry name" value="UCP015417_vWA"/>
</dbReference>
<dbReference type="OrthoDB" id="1716605at2759"/>
<comment type="caution">
    <text evidence="2">The sequence shown here is derived from an EMBL/GenBank/DDBJ whole genome shotgun (WGS) entry which is preliminary data.</text>
</comment>
<evidence type="ECO:0000313" key="3">
    <source>
        <dbReference type="Proteomes" id="UP000653305"/>
    </source>
</evidence>
<organism evidence="2 3">
    <name type="scientific">Phtheirospermum japonicum</name>
    <dbReference type="NCBI Taxonomy" id="374723"/>
    <lineage>
        <taxon>Eukaryota</taxon>
        <taxon>Viridiplantae</taxon>
        <taxon>Streptophyta</taxon>
        <taxon>Embryophyta</taxon>
        <taxon>Tracheophyta</taxon>
        <taxon>Spermatophyta</taxon>
        <taxon>Magnoliopsida</taxon>
        <taxon>eudicotyledons</taxon>
        <taxon>Gunneridae</taxon>
        <taxon>Pentapetalae</taxon>
        <taxon>asterids</taxon>
        <taxon>lamiids</taxon>
        <taxon>Lamiales</taxon>
        <taxon>Orobanchaceae</taxon>
        <taxon>Orobanchaceae incertae sedis</taxon>
        <taxon>Phtheirospermum</taxon>
    </lineage>
</organism>
<dbReference type="InterPro" id="IPR058580">
    <property type="entry name" value="DUF2828"/>
</dbReference>